<dbReference type="FunFam" id="2.10.25.10:FF:000037">
    <property type="entry name" value="Signal peptide, CUB domain and EGF-like domain-containing 2"/>
    <property type="match status" value="1"/>
</dbReference>
<dbReference type="FunFam" id="2.10.25.10:FF:000038">
    <property type="entry name" value="Fibrillin 2"/>
    <property type="match status" value="1"/>
</dbReference>
<dbReference type="EMBL" id="HACG01032717">
    <property type="protein sequence ID" value="CEK79582.1"/>
    <property type="molecule type" value="Transcribed_RNA"/>
</dbReference>
<dbReference type="InterPro" id="IPR035914">
    <property type="entry name" value="Sperma_CUB_dom_sf"/>
</dbReference>
<organism evidence="9">
    <name type="scientific">Arion vulgaris</name>
    <dbReference type="NCBI Taxonomy" id="1028688"/>
    <lineage>
        <taxon>Eukaryota</taxon>
        <taxon>Metazoa</taxon>
        <taxon>Spiralia</taxon>
        <taxon>Lophotrochozoa</taxon>
        <taxon>Mollusca</taxon>
        <taxon>Gastropoda</taxon>
        <taxon>Heterobranchia</taxon>
        <taxon>Euthyneura</taxon>
        <taxon>Panpulmonata</taxon>
        <taxon>Eupulmonata</taxon>
        <taxon>Stylommatophora</taxon>
        <taxon>Helicina</taxon>
        <taxon>Arionoidea</taxon>
        <taxon>Arionidae</taxon>
        <taxon>Arion</taxon>
    </lineage>
</organism>
<evidence type="ECO:0000259" key="8">
    <source>
        <dbReference type="PROSITE" id="PS50026"/>
    </source>
</evidence>
<dbReference type="SUPFAM" id="SSF49854">
    <property type="entry name" value="Spermadhesin, CUB domain"/>
    <property type="match status" value="1"/>
</dbReference>
<dbReference type="InterPro" id="IPR001881">
    <property type="entry name" value="EGF-like_Ca-bd_dom"/>
</dbReference>
<keyword evidence="2 6" id="KW-0732">Signal</keyword>
<reference evidence="9" key="1">
    <citation type="submission" date="2014-12" db="EMBL/GenBank/DDBJ databases">
        <title>Insight into the proteome of Arion vulgaris.</title>
        <authorList>
            <person name="Aradska J."/>
            <person name="Bulat T."/>
            <person name="Smidak R."/>
            <person name="Sarate P."/>
            <person name="Gangsoo J."/>
            <person name="Sialana F."/>
            <person name="Bilban M."/>
            <person name="Lubec G."/>
        </authorList>
    </citation>
    <scope>NUCLEOTIDE SEQUENCE</scope>
    <source>
        <tissue evidence="9">Skin</tissue>
    </source>
</reference>
<dbReference type="PROSITE" id="PS01187">
    <property type="entry name" value="EGF_CA"/>
    <property type="match status" value="3"/>
</dbReference>
<dbReference type="Gene3D" id="2.60.120.290">
    <property type="entry name" value="Spermadhesin, CUB domain"/>
    <property type="match status" value="1"/>
</dbReference>
<evidence type="ECO:0000256" key="6">
    <source>
        <dbReference type="SAM" id="SignalP"/>
    </source>
</evidence>
<dbReference type="CDD" id="cd00041">
    <property type="entry name" value="CUB"/>
    <property type="match status" value="1"/>
</dbReference>
<feature type="non-terminal residue" evidence="9">
    <location>
        <position position="834"/>
    </location>
</feature>
<sequence>MKLTNVTRVQIFLVLMFTLCASEGKKRPSSVKDEDECSHDNGGCVHMCMNTPGNYSCVCRDGFMIASDGKDCLDKNECFENKGGCSHQCINTLGSFECKCSSGYMLDPTGKSCIIGQWCHASLGCNHACRTSLTSNRVECYCRTGYILHSDGKTCLRSCEVGNGGCQHICNTTTEGPVCSCSDNYILNQDKKTCTASCSVNNGGCERKCVDSSQGPVCSCPVGYKLHQDGRSCIDVDECEKKIDGCSHLCENVKGSFECVCPPGYKVSTDYKTCVDIDECLLNSTCDHKCVNLPGSFQCHCNTGYQLFGITHCADVNECAVRNGGCIHTCSNTEGSYTCSCNTGFKLHPNKHDCIDAGQCISLVQQPNSLLTCVHVEAQEQQCTVTCGKKAQLIHENGLLNTTTMSFKCGPSTNYEWTNMENGRLPQCSESISAPSYSRKAKLGFIRDSCDVDPKDIEIMKQNLTETFNNEKRYKCKNRCQINFLDFICGSRNKKFWKLVHHSKRSLIIAEFELQMNSNHHSGKCDVDCTAKRNLQRFNRAFKKFKRAVKRQKYIVRFENKDLKPIKKSFRPDKNIKELCKDGMQLLNSSCIGCTFGTFYNKDTQKCHPCPRGTYQDMEGQLSCKECPNRLPGSGVEGATMQKQCSELCDQGTFSASGLKPCMPCQVGTFQPDYGRISCISCGSGLRTRDAGSTGFKDCTFRILCDAGHYYNISAHTCSKCGKGFYQTQPGQDFCFSCPGKTTTDSDSSVSSDDCKDRRCGQHMGDYFGVLESPNYPGNYPVNVDCVWKIRPEKRRRILIIIPKIELGDEEDCGDRIIMRKSKSLQSQSTFETC</sequence>
<dbReference type="PROSITE" id="PS50026">
    <property type="entry name" value="EGF_3"/>
    <property type="match status" value="3"/>
</dbReference>
<protein>
    <recommendedName>
        <fullName evidence="10">Signal peptide, CUB and EGF-like domain-containing protein 2</fullName>
    </recommendedName>
</protein>
<evidence type="ECO:0000256" key="4">
    <source>
        <dbReference type="ARBA" id="ARBA00023157"/>
    </source>
</evidence>
<dbReference type="GO" id="GO:0007165">
    <property type="term" value="P:signal transduction"/>
    <property type="evidence" value="ECO:0007669"/>
    <property type="project" value="TreeGrafter"/>
</dbReference>
<dbReference type="Gene3D" id="2.10.50.10">
    <property type="entry name" value="Tumor Necrosis Factor Receptor, subunit A, domain 2"/>
    <property type="match status" value="3"/>
</dbReference>
<dbReference type="InterPro" id="IPR049883">
    <property type="entry name" value="NOTCH1_EGF-like"/>
</dbReference>
<evidence type="ECO:0000256" key="3">
    <source>
        <dbReference type="ARBA" id="ARBA00022737"/>
    </source>
</evidence>
<evidence type="ECO:0000313" key="9">
    <source>
        <dbReference type="EMBL" id="CEK79582.1"/>
    </source>
</evidence>
<dbReference type="InterPro" id="IPR000152">
    <property type="entry name" value="EGF-type_Asp/Asn_hydroxyl_site"/>
</dbReference>
<dbReference type="InterPro" id="IPR009030">
    <property type="entry name" value="Growth_fac_rcpt_cys_sf"/>
</dbReference>
<evidence type="ECO:0000256" key="2">
    <source>
        <dbReference type="ARBA" id="ARBA00022729"/>
    </source>
</evidence>
<keyword evidence="3" id="KW-0677">Repeat</keyword>
<feature type="disulfide bond" evidence="5">
    <location>
        <begin position="280"/>
        <end position="290"/>
    </location>
</feature>
<dbReference type="Pfam" id="PF07699">
    <property type="entry name" value="Ephrin_rec_like"/>
    <property type="match status" value="3"/>
</dbReference>
<evidence type="ECO:0000256" key="1">
    <source>
        <dbReference type="ARBA" id="ARBA00022536"/>
    </source>
</evidence>
<dbReference type="Pfam" id="PF14670">
    <property type="entry name" value="FXa_inhibition"/>
    <property type="match status" value="5"/>
</dbReference>
<dbReference type="SMART" id="SM00181">
    <property type="entry name" value="EGF"/>
    <property type="match status" value="9"/>
</dbReference>
<accession>A0A0B7AG15</accession>
<dbReference type="GO" id="GO:0005615">
    <property type="term" value="C:extracellular space"/>
    <property type="evidence" value="ECO:0007669"/>
    <property type="project" value="TreeGrafter"/>
</dbReference>
<dbReference type="FunFam" id="2.10.25.10:FF:000240">
    <property type="entry name" value="Vitamin K-dependent protein S"/>
    <property type="match status" value="4"/>
</dbReference>
<proteinExistence type="predicted"/>
<dbReference type="Pfam" id="PF00431">
    <property type="entry name" value="CUB"/>
    <property type="match status" value="1"/>
</dbReference>
<keyword evidence="1 5" id="KW-0245">EGF-like domain</keyword>
<feature type="chain" id="PRO_5002111333" description="Signal peptide, CUB and EGF-like domain-containing protein 2" evidence="6">
    <location>
        <begin position="25"/>
        <end position="834"/>
    </location>
</feature>
<dbReference type="InterPro" id="IPR018097">
    <property type="entry name" value="EGF_Ca-bd_CS"/>
</dbReference>
<comment type="caution">
    <text evidence="5">Lacks conserved residue(s) required for the propagation of feature annotation.</text>
</comment>
<name>A0A0B7AG15_9EUPU</name>
<keyword evidence="4 5" id="KW-1015">Disulfide bond</keyword>
<dbReference type="SUPFAM" id="SSF57196">
    <property type="entry name" value="EGF/Laminin"/>
    <property type="match status" value="4"/>
</dbReference>
<dbReference type="PANTHER" id="PTHR24046">
    <property type="entry name" value="SIGNAL PEPTIDE, CUB AND EGF-LIKE DOMAIN-CONTAINING"/>
    <property type="match status" value="1"/>
</dbReference>
<feature type="signal peptide" evidence="6">
    <location>
        <begin position="1"/>
        <end position="24"/>
    </location>
</feature>
<dbReference type="PROSITE" id="PS01186">
    <property type="entry name" value="EGF_2"/>
    <property type="match status" value="5"/>
</dbReference>
<dbReference type="InterPro" id="IPR000742">
    <property type="entry name" value="EGF"/>
</dbReference>
<dbReference type="GO" id="GO:0005509">
    <property type="term" value="F:calcium ion binding"/>
    <property type="evidence" value="ECO:0007669"/>
    <property type="project" value="InterPro"/>
</dbReference>
<evidence type="ECO:0000256" key="5">
    <source>
        <dbReference type="PROSITE-ProRule" id="PRU00076"/>
    </source>
</evidence>
<feature type="domain" description="EGF-like" evidence="8">
    <location>
        <begin position="315"/>
        <end position="355"/>
    </location>
</feature>
<dbReference type="SMART" id="SM00179">
    <property type="entry name" value="EGF_CA"/>
    <property type="match status" value="5"/>
</dbReference>
<evidence type="ECO:0000259" key="7">
    <source>
        <dbReference type="PROSITE" id="PS01180"/>
    </source>
</evidence>
<feature type="domain" description="EGF-like" evidence="8">
    <location>
        <begin position="276"/>
        <end position="314"/>
    </location>
</feature>
<dbReference type="CDD" id="cd00054">
    <property type="entry name" value="EGF_CA"/>
    <property type="match status" value="1"/>
</dbReference>
<dbReference type="GO" id="GO:0009986">
    <property type="term" value="C:cell surface"/>
    <property type="evidence" value="ECO:0007669"/>
    <property type="project" value="TreeGrafter"/>
</dbReference>
<dbReference type="InterPro" id="IPR052071">
    <property type="entry name" value="SCUB_EGF-like_domain"/>
</dbReference>
<dbReference type="SMART" id="SM01411">
    <property type="entry name" value="Ephrin_rec_like"/>
    <property type="match status" value="3"/>
</dbReference>
<gene>
    <name evidence="9" type="primary">ORF116262</name>
</gene>
<dbReference type="PANTHER" id="PTHR24046:SF7">
    <property type="entry name" value="CUB DOMAIN-CONTAINING PROTEIN"/>
    <property type="match status" value="1"/>
</dbReference>
<dbReference type="PROSITE" id="PS00010">
    <property type="entry name" value="ASX_HYDROXYL"/>
    <property type="match status" value="4"/>
</dbReference>
<feature type="domain" description="CUB" evidence="7">
    <location>
        <begin position="760"/>
        <end position="834"/>
    </location>
</feature>
<dbReference type="AlphaFoldDB" id="A0A0B7AG15"/>
<evidence type="ECO:0008006" key="10">
    <source>
        <dbReference type="Google" id="ProtNLM"/>
    </source>
</evidence>
<dbReference type="Pfam" id="PF07645">
    <property type="entry name" value="EGF_CA"/>
    <property type="match status" value="2"/>
</dbReference>
<dbReference type="SUPFAM" id="SSF57184">
    <property type="entry name" value="Growth factor receptor domain"/>
    <property type="match status" value="2"/>
</dbReference>
<dbReference type="PROSITE" id="PS01180">
    <property type="entry name" value="CUB"/>
    <property type="match status" value="1"/>
</dbReference>
<dbReference type="Gene3D" id="2.10.25.10">
    <property type="entry name" value="Laminin"/>
    <property type="match status" value="8"/>
</dbReference>
<dbReference type="PRINTS" id="PR00907">
    <property type="entry name" value="THRMBOMODULN"/>
</dbReference>
<feature type="domain" description="EGF-like" evidence="8">
    <location>
        <begin position="235"/>
        <end position="275"/>
    </location>
</feature>
<dbReference type="InterPro" id="IPR011641">
    <property type="entry name" value="Tyr-kin_ephrin_A/B_rcpt-like"/>
</dbReference>
<dbReference type="InterPro" id="IPR000859">
    <property type="entry name" value="CUB_dom"/>
</dbReference>